<dbReference type="Gene3D" id="2.40.50.140">
    <property type="entry name" value="Nucleic acid-binding proteins"/>
    <property type="match status" value="1"/>
</dbReference>
<keyword evidence="1 3" id="KW-0820">tRNA-binding</keyword>
<evidence type="ECO:0000256" key="1">
    <source>
        <dbReference type="ARBA" id="ARBA00022555"/>
    </source>
</evidence>
<sequence>MTAGGLDEAIGKLDGLIVDMEAEAGGEVPPLRFDPNDPWAGERSLPPEYVVKVRCPKSGYLMTKPFEAQCPMPDAFVKDNSYLRGMLKPVVKPANQQVASTSGGKPGGKGGDGKKKAVAVGTVEDFTKVLFKVAKVINCEKHPNSDKLLICTLHIGNGETRQVVAGLQKYIPVSELENVLVICVANLKKAKLAGTPSEAMILASEFADSSGVDGRAVKTLVPPAGANPGDVVFLEGMEVPGAFAKQVSSKVWEKVAAGLKVKAGLAHFADKAFCLPTGKVAIPGAPEGAGIR</sequence>
<name>A0A7S2Z3B3_9CHLO</name>
<dbReference type="PANTHER" id="PTHR11586">
    <property type="entry name" value="TRNA-AMINOACYLATION COFACTOR ARC1 FAMILY MEMBER"/>
    <property type="match status" value="1"/>
</dbReference>
<keyword evidence="2 3" id="KW-0694">RNA-binding</keyword>
<proteinExistence type="predicted"/>
<dbReference type="PROSITE" id="PS50886">
    <property type="entry name" value="TRBD"/>
    <property type="match status" value="1"/>
</dbReference>
<evidence type="ECO:0000259" key="5">
    <source>
        <dbReference type="PROSITE" id="PS50886"/>
    </source>
</evidence>
<evidence type="ECO:0000313" key="6">
    <source>
        <dbReference type="EMBL" id="CAE0019223.1"/>
    </source>
</evidence>
<accession>A0A7S2Z3B3</accession>
<reference evidence="6" key="1">
    <citation type="submission" date="2021-01" db="EMBL/GenBank/DDBJ databases">
        <authorList>
            <person name="Corre E."/>
            <person name="Pelletier E."/>
            <person name="Niang G."/>
            <person name="Scheremetjew M."/>
            <person name="Finn R."/>
            <person name="Kale V."/>
            <person name="Holt S."/>
            <person name="Cochrane G."/>
            <person name="Meng A."/>
            <person name="Brown T."/>
            <person name="Cohen L."/>
        </authorList>
    </citation>
    <scope>NUCLEOTIDE SEQUENCE</scope>
    <source>
        <strain evidence="6">RCC856</strain>
    </source>
</reference>
<dbReference type="PANTHER" id="PTHR11586:SF37">
    <property type="entry name" value="TRNA-BINDING DOMAIN-CONTAINING PROTEIN"/>
    <property type="match status" value="1"/>
</dbReference>
<dbReference type="AlphaFoldDB" id="A0A7S2Z3B3"/>
<protein>
    <recommendedName>
        <fullName evidence="5">tRNA-binding domain-containing protein</fullName>
    </recommendedName>
</protein>
<feature type="domain" description="TRNA-binding" evidence="5">
    <location>
        <begin position="125"/>
        <end position="233"/>
    </location>
</feature>
<dbReference type="InterPro" id="IPR051270">
    <property type="entry name" value="Tyrosine-tRNA_ligase_regulator"/>
</dbReference>
<dbReference type="EMBL" id="HBHU01006973">
    <property type="protein sequence ID" value="CAE0019223.1"/>
    <property type="molecule type" value="Transcribed_RNA"/>
</dbReference>
<gene>
    <name evidence="6" type="ORF">CLAU1311_LOCUS4510</name>
</gene>
<dbReference type="GO" id="GO:0000049">
    <property type="term" value="F:tRNA binding"/>
    <property type="evidence" value="ECO:0007669"/>
    <property type="project" value="UniProtKB-UniRule"/>
</dbReference>
<organism evidence="6">
    <name type="scientific">Chloropicon laureae</name>
    <dbReference type="NCBI Taxonomy" id="464258"/>
    <lineage>
        <taxon>Eukaryota</taxon>
        <taxon>Viridiplantae</taxon>
        <taxon>Chlorophyta</taxon>
        <taxon>Chloropicophyceae</taxon>
        <taxon>Chloropicales</taxon>
        <taxon>Chloropicaceae</taxon>
        <taxon>Chloropicon</taxon>
    </lineage>
</organism>
<dbReference type="Pfam" id="PF01588">
    <property type="entry name" value="tRNA_bind"/>
    <property type="match status" value="1"/>
</dbReference>
<evidence type="ECO:0000256" key="4">
    <source>
        <dbReference type="SAM" id="MobiDB-lite"/>
    </source>
</evidence>
<dbReference type="SUPFAM" id="SSF50249">
    <property type="entry name" value="Nucleic acid-binding proteins"/>
    <property type="match status" value="1"/>
</dbReference>
<dbReference type="InterPro" id="IPR012340">
    <property type="entry name" value="NA-bd_OB-fold"/>
</dbReference>
<evidence type="ECO:0000256" key="3">
    <source>
        <dbReference type="PROSITE-ProRule" id="PRU00209"/>
    </source>
</evidence>
<evidence type="ECO:0000256" key="2">
    <source>
        <dbReference type="ARBA" id="ARBA00022884"/>
    </source>
</evidence>
<dbReference type="InterPro" id="IPR002547">
    <property type="entry name" value="tRNA-bd_dom"/>
</dbReference>
<feature type="region of interest" description="Disordered" evidence="4">
    <location>
        <begin position="93"/>
        <end position="114"/>
    </location>
</feature>